<dbReference type="InterPro" id="IPR014997">
    <property type="entry name" value="DUF1847"/>
</dbReference>
<dbReference type="EMBL" id="BARS01028793">
    <property type="protein sequence ID" value="GAF99569.1"/>
    <property type="molecule type" value="Genomic_DNA"/>
</dbReference>
<protein>
    <recommendedName>
        <fullName evidence="2">Metal-binding protein</fullName>
    </recommendedName>
</protein>
<dbReference type="AlphaFoldDB" id="X0U211"/>
<reference evidence="1" key="1">
    <citation type="journal article" date="2014" name="Front. Microbiol.">
        <title>High frequency of phylogenetically diverse reductive dehalogenase-homologous genes in deep subseafloor sedimentary metagenomes.</title>
        <authorList>
            <person name="Kawai M."/>
            <person name="Futagami T."/>
            <person name="Toyoda A."/>
            <person name="Takaki Y."/>
            <person name="Nishi S."/>
            <person name="Hori S."/>
            <person name="Arai W."/>
            <person name="Tsubouchi T."/>
            <person name="Morono Y."/>
            <person name="Uchiyama I."/>
            <person name="Ito T."/>
            <person name="Fujiyama A."/>
            <person name="Inagaki F."/>
            <person name="Takami H."/>
        </authorList>
    </citation>
    <scope>NUCLEOTIDE SEQUENCE</scope>
    <source>
        <strain evidence="1">Expedition CK06-06</strain>
    </source>
</reference>
<gene>
    <name evidence="1" type="ORF">S01H1_45094</name>
</gene>
<evidence type="ECO:0008006" key="2">
    <source>
        <dbReference type="Google" id="ProtNLM"/>
    </source>
</evidence>
<accession>X0U211</accession>
<dbReference type="Pfam" id="PF08901">
    <property type="entry name" value="DUF1847"/>
    <property type="match status" value="1"/>
</dbReference>
<proteinExistence type="predicted"/>
<feature type="non-terminal residue" evidence="1">
    <location>
        <position position="1"/>
    </location>
</feature>
<sequence>EPIEFANKMGYKRLGVAFCGGFGGEAKILSEILEAQGFEVASVVCKAGRTPKEFLGIKEEQKINPGSFEPMCSPIAQAKVLNAMNTEFNIIFGLCVGHDSLVMRYSDALCTVLVVKDRVTGHNPLAAINLYKSYYKKLSEEKFNKGGAITVTLKENV</sequence>
<name>X0U211_9ZZZZ</name>
<organism evidence="1">
    <name type="scientific">marine sediment metagenome</name>
    <dbReference type="NCBI Taxonomy" id="412755"/>
    <lineage>
        <taxon>unclassified sequences</taxon>
        <taxon>metagenomes</taxon>
        <taxon>ecological metagenomes</taxon>
    </lineage>
</organism>
<evidence type="ECO:0000313" key="1">
    <source>
        <dbReference type="EMBL" id="GAF99569.1"/>
    </source>
</evidence>
<comment type="caution">
    <text evidence="1">The sequence shown here is derived from an EMBL/GenBank/DDBJ whole genome shotgun (WGS) entry which is preliminary data.</text>
</comment>